<keyword evidence="4 5" id="KW-0472">Membrane</keyword>
<evidence type="ECO:0000256" key="1">
    <source>
        <dbReference type="ARBA" id="ARBA00004141"/>
    </source>
</evidence>
<comment type="caution">
    <text evidence="6">The sequence shown here is derived from an EMBL/GenBank/DDBJ whole genome shotgun (WGS) entry which is preliminary data.</text>
</comment>
<dbReference type="PANTHER" id="PTHR48022">
    <property type="entry name" value="PLASTIDIC GLUCOSE TRANSPORTER 4"/>
    <property type="match status" value="1"/>
</dbReference>
<dbReference type="Pfam" id="PF00083">
    <property type="entry name" value="Sugar_tr"/>
    <property type="match status" value="1"/>
</dbReference>
<dbReference type="InterPro" id="IPR050360">
    <property type="entry name" value="MFS_Sugar_Transporters"/>
</dbReference>
<evidence type="ECO:0000256" key="3">
    <source>
        <dbReference type="ARBA" id="ARBA00022989"/>
    </source>
</evidence>
<evidence type="ECO:0000256" key="5">
    <source>
        <dbReference type="SAM" id="Phobius"/>
    </source>
</evidence>
<organism evidence="6 7">
    <name type="scientific">Penicillium subrubescens</name>
    <dbReference type="NCBI Taxonomy" id="1316194"/>
    <lineage>
        <taxon>Eukaryota</taxon>
        <taxon>Fungi</taxon>
        <taxon>Dikarya</taxon>
        <taxon>Ascomycota</taxon>
        <taxon>Pezizomycotina</taxon>
        <taxon>Eurotiomycetes</taxon>
        <taxon>Eurotiomycetidae</taxon>
        <taxon>Eurotiales</taxon>
        <taxon>Aspergillaceae</taxon>
        <taxon>Penicillium</taxon>
    </lineage>
</organism>
<dbReference type="GO" id="GO:0005351">
    <property type="term" value="F:carbohydrate:proton symporter activity"/>
    <property type="evidence" value="ECO:0007669"/>
    <property type="project" value="TreeGrafter"/>
</dbReference>
<dbReference type="InterPro" id="IPR036259">
    <property type="entry name" value="MFS_trans_sf"/>
</dbReference>
<sequence>MCEVIIIVTFFIPTSPRWHLSKDRHEEALASLRQLRPKSDATNGNCELEIQSIREALQENVHKAPWSDLFSGGNLRRTVLVTVYYFFQQTTGQAFVSTYSVVFYQTNGYAEQAFTYPIIAACLGFLAVLPCMYMVDKLGRRFSLMVSFFFQTFWMYMLAGLGEKSHNYPTEKNTVVAAFMLFGVFYNMGGGPVPYLLGAEIPNAAVQTKGRGLEEIDAVFAAPFNPFRQTYNHVSEAAWRSQFIEGNPSDVPELIGKEPRKSFA</sequence>
<dbReference type="Gene3D" id="1.20.1250.20">
    <property type="entry name" value="MFS general substrate transporter like domains"/>
    <property type="match status" value="1"/>
</dbReference>
<reference evidence="6 7" key="1">
    <citation type="submission" date="2016-10" db="EMBL/GenBank/DDBJ databases">
        <title>Genome sequence of the ascomycete fungus Penicillium subrubescens.</title>
        <authorList>
            <person name="De Vries R.P."/>
            <person name="Peng M."/>
            <person name="Dilokpimol A."/>
            <person name="Hilden K."/>
            <person name="Makela M.R."/>
            <person name="Grigoriev I."/>
            <person name="Riley R."/>
            <person name="Granchi Z."/>
        </authorList>
    </citation>
    <scope>NUCLEOTIDE SEQUENCE [LARGE SCALE GENOMIC DNA]</scope>
    <source>
        <strain evidence="6 7">CBS 132785</strain>
    </source>
</reference>
<protein>
    <submittedName>
        <fullName evidence="6">Facilitated trehalose transporter Tret1</fullName>
    </submittedName>
</protein>
<evidence type="ECO:0000313" key="6">
    <source>
        <dbReference type="EMBL" id="OKO97530.1"/>
    </source>
</evidence>
<evidence type="ECO:0000313" key="7">
    <source>
        <dbReference type="Proteomes" id="UP000186955"/>
    </source>
</evidence>
<evidence type="ECO:0000256" key="4">
    <source>
        <dbReference type="ARBA" id="ARBA00023136"/>
    </source>
</evidence>
<dbReference type="Proteomes" id="UP000186955">
    <property type="component" value="Unassembled WGS sequence"/>
</dbReference>
<feature type="transmembrane region" description="Helical" evidence="5">
    <location>
        <begin position="114"/>
        <end position="135"/>
    </location>
</feature>
<proteinExistence type="predicted"/>
<keyword evidence="3 5" id="KW-1133">Transmembrane helix</keyword>
<dbReference type="SUPFAM" id="SSF103473">
    <property type="entry name" value="MFS general substrate transporter"/>
    <property type="match status" value="1"/>
</dbReference>
<accession>A0A1Q5TBK7</accession>
<dbReference type="GO" id="GO:0016020">
    <property type="term" value="C:membrane"/>
    <property type="evidence" value="ECO:0007669"/>
    <property type="project" value="UniProtKB-SubCell"/>
</dbReference>
<keyword evidence="2 5" id="KW-0812">Transmembrane</keyword>
<feature type="transmembrane region" description="Helical" evidence="5">
    <location>
        <begin position="142"/>
        <end position="162"/>
    </location>
</feature>
<keyword evidence="7" id="KW-1185">Reference proteome</keyword>
<evidence type="ECO:0000256" key="2">
    <source>
        <dbReference type="ARBA" id="ARBA00022692"/>
    </source>
</evidence>
<dbReference type="InterPro" id="IPR005828">
    <property type="entry name" value="MFS_sugar_transport-like"/>
</dbReference>
<dbReference type="EMBL" id="MNBE01000695">
    <property type="protein sequence ID" value="OKO97530.1"/>
    <property type="molecule type" value="Genomic_DNA"/>
</dbReference>
<gene>
    <name evidence="6" type="ORF">PENSUB_10324</name>
</gene>
<dbReference type="PANTHER" id="PTHR48022:SF2">
    <property type="entry name" value="PLASTIDIC GLUCOSE TRANSPORTER 4"/>
    <property type="match status" value="1"/>
</dbReference>
<dbReference type="AlphaFoldDB" id="A0A1Q5TBK7"/>
<comment type="subcellular location">
    <subcellularLocation>
        <location evidence="1">Membrane</location>
        <topology evidence="1">Multi-pass membrane protein</topology>
    </subcellularLocation>
</comment>
<feature type="transmembrane region" description="Helical" evidence="5">
    <location>
        <begin position="174"/>
        <end position="197"/>
    </location>
</feature>
<name>A0A1Q5TBK7_9EURO</name>